<dbReference type="AlphaFoldDB" id="A0A517VV06"/>
<dbReference type="Pfam" id="PF11747">
    <property type="entry name" value="RebB"/>
    <property type="match status" value="1"/>
</dbReference>
<reference evidence="1 2" key="1">
    <citation type="submission" date="2019-03" db="EMBL/GenBank/DDBJ databases">
        <title>Deep-cultivation of Planctomycetes and their phenomic and genomic characterization uncovers novel biology.</title>
        <authorList>
            <person name="Wiegand S."/>
            <person name="Jogler M."/>
            <person name="Boedeker C."/>
            <person name="Pinto D."/>
            <person name="Vollmers J."/>
            <person name="Rivas-Marin E."/>
            <person name="Kohn T."/>
            <person name="Peeters S.H."/>
            <person name="Heuer A."/>
            <person name="Rast P."/>
            <person name="Oberbeckmann S."/>
            <person name="Bunk B."/>
            <person name="Jeske O."/>
            <person name="Meyerdierks A."/>
            <person name="Storesund J.E."/>
            <person name="Kallscheuer N."/>
            <person name="Luecker S."/>
            <person name="Lage O.M."/>
            <person name="Pohl T."/>
            <person name="Merkel B.J."/>
            <person name="Hornburger P."/>
            <person name="Mueller R.-W."/>
            <person name="Bruemmer F."/>
            <person name="Labrenz M."/>
            <person name="Spormann A.M."/>
            <person name="Op den Camp H."/>
            <person name="Overmann J."/>
            <person name="Amann R."/>
            <person name="Jetten M.S.M."/>
            <person name="Mascher T."/>
            <person name="Medema M.H."/>
            <person name="Devos D.P."/>
            <person name="Kaster A.-K."/>
            <person name="Ovreas L."/>
            <person name="Rohde M."/>
            <person name="Galperin M.Y."/>
            <person name="Jogler C."/>
        </authorList>
    </citation>
    <scope>NUCLEOTIDE SEQUENCE [LARGE SCALE GENOMIC DNA]</scope>
    <source>
        <strain evidence="1 2">V144</strain>
    </source>
</reference>
<name>A0A517VV06_9PLAN</name>
<dbReference type="EMBL" id="CP037920">
    <property type="protein sequence ID" value="QDT96842.1"/>
    <property type="molecule type" value="Genomic_DNA"/>
</dbReference>
<evidence type="ECO:0000313" key="2">
    <source>
        <dbReference type="Proteomes" id="UP000318704"/>
    </source>
</evidence>
<organism evidence="1 2">
    <name type="scientific">Gimesia aquarii</name>
    <dbReference type="NCBI Taxonomy" id="2527964"/>
    <lineage>
        <taxon>Bacteria</taxon>
        <taxon>Pseudomonadati</taxon>
        <taxon>Planctomycetota</taxon>
        <taxon>Planctomycetia</taxon>
        <taxon>Planctomycetales</taxon>
        <taxon>Planctomycetaceae</taxon>
        <taxon>Gimesia</taxon>
    </lineage>
</organism>
<dbReference type="Proteomes" id="UP000318704">
    <property type="component" value="Chromosome"/>
</dbReference>
<proteinExistence type="predicted"/>
<dbReference type="InterPro" id="IPR021070">
    <property type="entry name" value="Killing_trait_RebB"/>
</dbReference>
<protein>
    <submittedName>
        <fullName evidence="1">Killing trait</fullName>
    </submittedName>
</protein>
<sequence>MAETVNSQVVDSVTSSNLKVLGDAPGVAIGIVYSTLSQCVSLTMASATSTQQGMDKIGETITTVGVVKIMQQMK</sequence>
<gene>
    <name evidence="1" type="ORF">V144x_23000</name>
</gene>
<dbReference type="RefSeq" id="WP_197998870.1">
    <property type="nucleotide sequence ID" value="NZ_CP037920.1"/>
</dbReference>
<evidence type="ECO:0000313" key="1">
    <source>
        <dbReference type="EMBL" id="QDT96842.1"/>
    </source>
</evidence>
<dbReference type="KEGG" id="gaw:V144x_23000"/>
<accession>A0A517VV06</accession>